<name>A0ABT0ID70_9ACTN</name>
<keyword evidence="3 7" id="KW-0812">Transmembrane</keyword>
<evidence type="ECO:0000256" key="4">
    <source>
        <dbReference type="ARBA" id="ARBA00022989"/>
    </source>
</evidence>
<evidence type="ECO:0000313" key="8">
    <source>
        <dbReference type="EMBL" id="MCK8679271.1"/>
    </source>
</evidence>
<evidence type="ECO:0000313" key="9">
    <source>
        <dbReference type="Proteomes" id="UP001522868"/>
    </source>
</evidence>
<keyword evidence="2" id="KW-1003">Cell membrane</keyword>
<comment type="caution">
    <text evidence="8">The sequence shown here is derived from an EMBL/GenBank/DDBJ whole genome shotgun (WGS) entry which is preliminary data.</text>
</comment>
<evidence type="ECO:0000256" key="2">
    <source>
        <dbReference type="ARBA" id="ARBA00022475"/>
    </source>
</evidence>
<dbReference type="PANTHER" id="PTHR30509">
    <property type="entry name" value="P-HYDROXYBENZOIC ACID EFFLUX PUMP SUBUNIT-RELATED"/>
    <property type="match status" value="1"/>
</dbReference>
<keyword evidence="5 7" id="KW-0472">Membrane</keyword>
<dbReference type="InterPro" id="IPR010343">
    <property type="entry name" value="ArAE_1"/>
</dbReference>
<dbReference type="PANTHER" id="PTHR30509:SF9">
    <property type="entry name" value="MULTIDRUG RESISTANCE PROTEIN MDTO"/>
    <property type="match status" value="1"/>
</dbReference>
<feature type="transmembrane region" description="Helical" evidence="7">
    <location>
        <begin position="58"/>
        <end position="76"/>
    </location>
</feature>
<comment type="subcellular location">
    <subcellularLocation>
        <location evidence="1">Cell membrane</location>
        <topology evidence="1">Multi-pass membrane protein</topology>
    </subcellularLocation>
</comment>
<evidence type="ECO:0000256" key="1">
    <source>
        <dbReference type="ARBA" id="ARBA00004651"/>
    </source>
</evidence>
<keyword evidence="4 7" id="KW-1133">Transmembrane helix</keyword>
<dbReference type="EMBL" id="JALPTH010000017">
    <property type="protein sequence ID" value="MCK8679271.1"/>
    <property type="molecule type" value="Genomic_DNA"/>
</dbReference>
<gene>
    <name evidence="8" type="ORF">M1O15_18110</name>
</gene>
<evidence type="ECO:0000256" key="5">
    <source>
        <dbReference type="ARBA" id="ARBA00023136"/>
    </source>
</evidence>
<feature type="region of interest" description="Disordered" evidence="6">
    <location>
        <begin position="384"/>
        <end position="404"/>
    </location>
</feature>
<organism evidence="8 9">
    <name type="scientific">Streptomyces lichenis</name>
    <dbReference type="NCBI Taxonomy" id="2306967"/>
    <lineage>
        <taxon>Bacteria</taxon>
        <taxon>Bacillati</taxon>
        <taxon>Actinomycetota</taxon>
        <taxon>Actinomycetes</taxon>
        <taxon>Kitasatosporales</taxon>
        <taxon>Streptomycetaceae</taxon>
        <taxon>Streptomyces</taxon>
    </lineage>
</organism>
<keyword evidence="9" id="KW-1185">Reference proteome</keyword>
<sequence length="404" mass="44176">MSISFAPGRIWHRIRWEAAATGRSVRAAFTGAGPERDLAVQALKAAAAAVLAWAVAGWWWSAPLALMAPWTAIVLVQNTVYRSLRTGLQQVVLIAAGTVLAALAYALTGNTMAAMALVLPVTMLLGNYSRFGDQGVYASTTALFVLVYGSFSGYDIAHRLLETLVGAVIGIGVNAFVLPPEHLRHAHDTLYRLPRDTAAVLRGMAEEMKDGYDRAEAQEWHTRARRLPKLLDDIRNARLWKRESDRFNPARRMRRRGPELPSSDWDAAWERITDHLSTLTGLLAEAVGDEARLRPPSGEALADLPDLMQAMADVCEGDCAALGGGCPARPVDRDEAMARAWEAHRRLKAWVAHQDEETAVSLGALVSELQQTLYDLGDAMVGRRHGPWAPRTGGPRSRQPGRTP</sequence>
<reference evidence="8 9" key="1">
    <citation type="submission" date="2022-04" db="EMBL/GenBank/DDBJ databases">
        <title>Streptomyces sp. nov. LCR6-01 isolated from Lichen of Dirinaria sp.</title>
        <authorList>
            <person name="Kanchanasin P."/>
            <person name="Tanasupawat S."/>
            <person name="Phongsopitanun W."/>
        </authorList>
    </citation>
    <scope>NUCLEOTIDE SEQUENCE [LARGE SCALE GENOMIC DNA]</scope>
    <source>
        <strain evidence="8 9">LCR6-01</strain>
    </source>
</reference>
<protein>
    <submittedName>
        <fullName evidence="8">Aromatic acid exporter family protein</fullName>
    </submittedName>
</protein>
<accession>A0ABT0ID70</accession>
<feature type="transmembrane region" description="Helical" evidence="7">
    <location>
        <begin position="160"/>
        <end position="178"/>
    </location>
</feature>
<evidence type="ECO:0000256" key="3">
    <source>
        <dbReference type="ARBA" id="ARBA00022692"/>
    </source>
</evidence>
<dbReference type="RefSeq" id="WP_248634976.1">
    <property type="nucleotide sequence ID" value="NZ_JALPTH010000017.1"/>
</dbReference>
<dbReference type="Proteomes" id="UP001522868">
    <property type="component" value="Unassembled WGS sequence"/>
</dbReference>
<evidence type="ECO:0000256" key="6">
    <source>
        <dbReference type="SAM" id="MobiDB-lite"/>
    </source>
</evidence>
<feature type="transmembrane region" description="Helical" evidence="7">
    <location>
        <begin position="135"/>
        <end position="154"/>
    </location>
</feature>
<evidence type="ECO:0000256" key="7">
    <source>
        <dbReference type="SAM" id="Phobius"/>
    </source>
</evidence>
<proteinExistence type="predicted"/>
<dbReference type="Pfam" id="PF06081">
    <property type="entry name" value="ArAE_1"/>
    <property type="match status" value="1"/>
</dbReference>